<organism evidence="19 20">
    <name type="scientific">Cyberlindnera fabianii</name>
    <name type="common">Yeast</name>
    <name type="synonym">Hansenula fabianii</name>
    <dbReference type="NCBI Taxonomy" id="36022"/>
    <lineage>
        <taxon>Eukaryota</taxon>
        <taxon>Fungi</taxon>
        <taxon>Dikarya</taxon>
        <taxon>Ascomycota</taxon>
        <taxon>Saccharomycotina</taxon>
        <taxon>Saccharomycetes</taxon>
        <taxon>Phaffomycetales</taxon>
        <taxon>Phaffomycetaceae</taxon>
        <taxon>Cyberlindnera</taxon>
    </lineage>
</organism>
<keyword evidence="11" id="KW-0653">Protein transport</keyword>
<keyword evidence="13" id="KW-0968">Cytoplasmic vesicle</keyword>
<keyword evidence="16" id="KW-0175">Coiled coil</keyword>
<dbReference type="GO" id="GO:0015031">
    <property type="term" value="P:protein transport"/>
    <property type="evidence" value="ECO:0007669"/>
    <property type="project" value="UniProtKB-KW"/>
</dbReference>
<evidence type="ECO:0000256" key="4">
    <source>
        <dbReference type="ARBA" id="ARBA00013507"/>
    </source>
</evidence>
<dbReference type="PRINTS" id="PR01217">
    <property type="entry name" value="PRICHEXTENSN"/>
</dbReference>
<dbReference type="OMA" id="WLERPCG"/>
<dbReference type="PROSITE" id="PS50082">
    <property type="entry name" value="WD_REPEATS_2"/>
    <property type="match status" value="2"/>
</dbReference>
<dbReference type="GO" id="GO:0090110">
    <property type="term" value="P:COPII-coated vesicle cargo loading"/>
    <property type="evidence" value="ECO:0007669"/>
    <property type="project" value="TreeGrafter"/>
</dbReference>
<dbReference type="Gene3D" id="2.130.10.10">
    <property type="entry name" value="YVTN repeat-like/Quinoprotein amine dehydrogenase"/>
    <property type="match status" value="1"/>
</dbReference>
<dbReference type="GO" id="GO:0007029">
    <property type="term" value="P:endoplasmic reticulum organization"/>
    <property type="evidence" value="ECO:0007669"/>
    <property type="project" value="TreeGrafter"/>
</dbReference>
<evidence type="ECO:0000313" key="20">
    <source>
        <dbReference type="Proteomes" id="UP000189513"/>
    </source>
</evidence>
<evidence type="ECO:0000256" key="6">
    <source>
        <dbReference type="ARBA" id="ARBA00022448"/>
    </source>
</evidence>
<dbReference type="InterPro" id="IPR015943">
    <property type="entry name" value="WD40/YVTN_repeat-like_dom_sf"/>
</dbReference>
<feature type="compositionally biased region" description="Pro residues" evidence="17">
    <location>
        <begin position="969"/>
        <end position="988"/>
    </location>
</feature>
<evidence type="ECO:0000256" key="13">
    <source>
        <dbReference type="ARBA" id="ARBA00023329"/>
    </source>
</evidence>
<feature type="coiled-coil region" evidence="16">
    <location>
        <begin position="627"/>
        <end position="654"/>
    </location>
</feature>
<evidence type="ECO:0000259" key="18">
    <source>
        <dbReference type="Pfam" id="PF07304"/>
    </source>
</evidence>
<evidence type="ECO:0000256" key="15">
    <source>
        <dbReference type="PROSITE-ProRule" id="PRU00221"/>
    </source>
</evidence>
<dbReference type="InterPro" id="IPR040251">
    <property type="entry name" value="SEC31-like"/>
</dbReference>
<dbReference type="VEuPathDB" id="FungiDB:BON22_0708"/>
<evidence type="ECO:0000313" key="19">
    <source>
        <dbReference type="EMBL" id="ONH69424.1"/>
    </source>
</evidence>
<gene>
    <name evidence="19" type="ORF">BON22_0708</name>
</gene>
<dbReference type="Gene3D" id="1.25.40.1030">
    <property type="match status" value="1"/>
</dbReference>
<evidence type="ECO:0000256" key="1">
    <source>
        <dbReference type="ARBA" id="ARBA00004299"/>
    </source>
</evidence>
<dbReference type="STRING" id="36022.A0A1V2LCE4"/>
<evidence type="ECO:0000256" key="14">
    <source>
        <dbReference type="ARBA" id="ARBA00025471"/>
    </source>
</evidence>
<dbReference type="AlphaFoldDB" id="A0A1V2LCE4"/>
<evidence type="ECO:0000256" key="2">
    <source>
        <dbReference type="ARBA" id="ARBA00004397"/>
    </source>
</evidence>
<dbReference type="Gene3D" id="1.20.940.10">
    <property type="entry name" value="Functional domain of the splicing factor Prp18"/>
    <property type="match status" value="1"/>
</dbReference>
<keyword evidence="20" id="KW-1185">Reference proteome</keyword>
<evidence type="ECO:0000256" key="16">
    <source>
        <dbReference type="SAM" id="Coils"/>
    </source>
</evidence>
<feature type="compositionally biased region" description="Low complexity" evidence="17">
    <location>
        <begin position="883"/>
        <end position="899"/>
    </location>
</feature>
<dbReference type="Pfam" id="PF07304">
    <property type="entry name" value="SRA1"/>
    <property type="match status" value="1"/>
</dbReference>
<dbReference type="EMBL" id="MPUK01000001">
    <property type="protein sequence ID" value="ONH69424.1"/>
    <property type="molecule type" value="Genomic_DNA"/>
</dbReference>
<evidence type="ECO:0000256" key="7">
    <source>
        <dbReference type="ARBA" id="ARBA00022574"/>
    </source>
</evidence>
<feature type="compositionally biased region" description="Pro residues" evidence="17">
    <location>
        <begin position="1060"/>
        <end position="1091"/>
    </location>
</feature>
<evidence type="ECO:0000256" key="8">
    <source>
        <dbReference type="ARBA" id="ARBA00022737"/>
    </source>
</evidence>
<feature type="region of interest" description="Disordered" evidence="17">
    <location>
        <begin position="832"/>
        <end position="1118"/>
    </location>
</feature>
<evidence type="ECO:0000256" key="11">
    <source>
        <dbReference type="ARBA" id="ARBA00022927"/>
    </source>
</evidence>
<comment type="subcellular location">
    <subcellularLocation>
        <location evidence="1">Cytoplasmic vesicle</location>
        <location evidence="1">COPII-coated vesicle membrane</location>
        <topology evidence="1">Peripheral membrane protein</topology>
        <orientation evidence="1">Cytoplasmic side</orientation>
    </subcellularLocation>
    <subcellularLocation>
        <location evidence="2">Endoplasmic reticulum membrane</location>
        <topology evidence="2">Peripheral membrane protein</topology>
        <orientation evidence="2">Cytoplasmic side</orientation>
    </subcellularLocation>
</comment>
<accession>A0A1V2LCE4</accession>
<feature type="compositionally biased region" description="Pro residues" evidence="17">
    <location>
        <begin position="1018"/>
        <end position="1033"/>
    </location>
</feature>
<dbReference type="SMART" id="SM00320">
    <property type="entry name" value="WD40"/>
    <property type="match status" value="6"/>
</dbReference>
<evidence type="ECO:0000256" key="9">
    <source>
        <dbReference type="ARBA" id="ARBA00022824"/>
    </source>
</evidence>
<keyword evidence="9" id="KW-0256">Endoplasmic reticulum</keyword>
<dbReference type="GO" id="GO:0005789">
    <property type="term" value="C:endoplasmic reticulum membrane"/>
    <property type="evidence" value="ECO:0007669"/>
    <property type="project" value="UniProtKB-SubCell"/>
</dbReference>
<dbReference type="PROSITE" id="PS50294">
    <property type="entry name" value="WD_REPEATS_REGION"/>
    <property type="match status" value="2"/>
</dbReference>
<dbReference type="SUPFAM" id="SSF50978">
    <property type="entry name" value="WD40 repeat-like"/>
    <property type="match status" value="1"/>
</dbReference>
<keyword evidence="8" id="KW-0677">Repeat</keyword>
<dbReference type="PANTHER" id="PTHR13923">
    <property type="entry name" value="SEC31-RELATED PROTEIN"/>
    <property type="match status" value="1"/>
</dbReference>
<dbReference type="InterPro" id="IPR001680">
    <property type="entry name" value="WD40_rpt"/>
</dbReference>
<keyword evidence="7 15" id="KW-0853">WD repeat</keyword>
<feature type="compositionally biased region" description="Basic and acidic residues" evidence="17">
    <location>
        <begin position="1107"/>
        <end position="1118"/>
    </location>
</feature>
<dbReference type="Proteomes" id="UP000189513">
    <property type="component" value="Unassembled WGS sequence"/>
</dbReference>
<evidence type="ECO:0000256" key="3">
    <source>
        <dbReference type="ARBA" id="ARBA00009358"/>
    </source>
</evidence>
<dbReference type="InterPro" id="IPR036322">
    <property type="entry name" value="WD40_repeat_dom_sf"/>
</dbReference>
<feature type="compositionally biased region" description="Low complexity" evidence="17">
    <location>
        <begin position="740"/>
        <end position="752"/>
    </location>
</feature>
<evidence type="ECO:0000256" key="12">
    <source>
        <dbReference type="ARBA" id="ARBA00023136"/>
    </source>
</evidence>
<keyword evidence="6" id="KW-0813">Transport</keyword>
<sequence>MVKLNEIQHTATFAWSNDSIPVLATGTSAGVIDDDFSSSSTLSFHSLYKREPLLSVDADAKFHDLDWSQNKTLIAGALDNGSIQFWNTEKLASDNTVTSVATGSKHTGAIKSIQFNPIQHNVLASGGANSEIYIWDTAKLTNLAPFAPGTAMTPMDTVTSVSWNKSVSHIFAAAGSAGYTSIWDLKSKKEVLHLTYTSQSGSRATLSTVAWHPSQSTKLITASESDGVPLILTWDLRNSNAPEQILEGHKKGVLSLDWNARDPTLLLSCGKDNTTILWNPISGEKLAQYPTTANWAFKTRFAPRAPDVFATSSFDKKVVIQTLQDTSPPVNSRIHSTTDNDFWSQISTTETQQPEYFVKQAPNWFGRHSSVAFGFGGKIVTVSQTGEKTSEVKVNKAPLPGSATNDKLTNALNSGDFKPIIETRLGESFDGINKADWELLDSLDSTTDVFEKFVALNLSDDDEPPVTKETEKTGEDFFTDLNQHPIYSPTGEFKLSKENKGLTEALLSKNLNKAVDISLNEDKLIEALIIALNGPQELKDKVTNFYFNKFGDKDSCARLLYSVSSNNVSDLVENGDVANWREIGTAIKTYAASTEVSKAQFATLGDRILAADPVKNRQDSVAAYINASALDKVAEIWNSELKTLEEKILETKKTSVYDAHFASLSEFVEKFSAYRSKLNLDAPISEKSSTLSTILEYINIISTNGQFELASRFLSLLPSDVPAVKLEQERIAKATGVKKTQAATTATSTRKTASNRYGSMAAPSAPGFSGIPPAQPIQTQIPKPVSNNPYLPNAGVAPSVPVATPSYGYQPVTQSPYAQKAPLYGQPTSAAPTNPYMPASAAQTPAAAPVAVPPPPKARKNETDGWNDLPSTFHQQPARRSTPAAVGSPSANGSSASPSQKPALSRTASYASAPQMPPPPRSVSRTRKTPTLPEAKPAPQPTNRYAPASPQPNIPALNGLPGVGNGFAAPPPPNGATPSAPPKNPYAPAPGSTPAVSTSNNAYAPPQMAAPPVSNPYGVPPPSQTPVSAPPVNNPYAPTQAPQAPSPSPYAPQQNYGAPAQPPAFSAPPVASAPPRGPAAPPKGPAAPPKGPASTPSAAPTSAQQPAKEKYPAGDRSHIPSDQVGIYEGLNSVYVNSKSGIPEQYTKQFLDAGKRLDILYDHLNNQELSAGSIDLLGQISGALQGKDFGNAMNLHLQLMTSHSDETGHWALGVKKLIQFAEAALSS</sequence>
<dbReference type="GO" id="GO:0030127">
    <property type="term" value="C:COPII vesicle coat"/>
    <property type="evidence" value="ECO:0007669"/>
    <property type="project" value="TreeGrafter"/>
</dbReference>
<protein>
    <recommendedName>
        <fullName evidence="5">Protein transport protein SEC31</fullName>
    </recommendedName>
    <alternativeName>
        <fullName evidence="4">Protein transport protein sec31</fullName>
    </alternativeName>
</protein>
<feature type="domain" description="SRA1/Sec31" evidence="18">
    <location>
        <begin position="1081"/>
        <end position="1218"/>
    </location>
</feature>
<dbReference type="GO" id="GO:0070971">
    <property type="term" value="C:endoplasmic reticulum exit site"/>
    <property type="evidence" value="ECO:0007669"/>
    <property type="project" value="TreeGrafter"/>
</dbReference>
<feature type="compositionally biased region" description="Polar residues" evidence="17">
    <location>
        <begin position="869"/>
        <end position="879"/>
    </location>
</feature>
<feature type="repeat" description="WD" evidence="15">
    <location>
        <begin position="103"/>
        <end position="136"/>
    </location>
</feature>
<comment type="caution">
    <text evidence="19">The sequence shown here is derived from an EMBL/GenBank/DDBJ whole genome shotgun (WGS) entry which is preliminary data.</text>
</comment>
<evidence type="ECO:0000256" key="17">
    <source>
        <dbReference type="SAM" id="MobiDB-lite"/>
    </source>
</evidence>
<proteinExistence type="inferred from homology"/>
<keyword evidence="10" id="KW-0931">ER-Golgi transport</keyword>
<feature type="compositionally biased region" description="Low complexity" evidence="17">
    <location>
        <begin position="1092"/>
        <end position="1106"/>
    </location>
</feature>
<dbReference type="PANTHER" id="PTHR13923:SF11">
    <property type="entry name" value="SECRETORY 31, ISOFORM D"/>
    <property type="match status" value="1"/>
</dbReference>
<dbReference type="GO" id="GO:0005198">
    <property type="term" value="F:structural molecule activity"/>
    <property type="evidence" value="ECO:0007669"/>
    <property type="project" value="TreeGrafter"/>
</dbReference>
<feature type="region of interest" description="Disordered" evidence="17">
    <location>
        <begin position="740"/>
        <end position="788"/>
    </location>
</feature>
<comment type="function">
    <text evidence="14">Component of the coat protein complex II (COPII) which promotes the formation of transport vesicles from the endoplasmic reticulum (ER). The coat has two main functions, the physical deformation of the endoplasmic reticulum membrane into vesicles and the selection of cargo molecules.</text>
</comment>
<feature type="compositionally biased region" description="Polar residues" evidence="17">
    <location>
        <begin position="900"/>
        <end position="912"/>
    </location>
</feature>
<dbReference type="Pfam" id="PF00400">
    <property type="entry name" value="WD40"/>
    <property type="match status" value="2"/>
</dbReference>
<dbReference type="InterPro" id="IPR009917">
    <property type="entry name" value="SRA1/Sec31"/>
</dbReference>
<feature type="compositionally biased region" description="Low complexity" evidence="17">
    <location>
        <begin position="838"/>
        <end position="850"/>
    </location>
</feature>
<evidence type="ECO:0000256" key="10">
    <source>
        <dbReference type="ARBA" id="ARBA00022892"/>
    </source>
</evidence>
<feature type="compositionally biased region" description="Low complexity" evidence="17">
    <location>
        <begin position="1034"/>
        <end position="1043"/>
    </location>
</feature>
<feature type="repeat" description="WD" evidence="15">
    <location>
        <begin position="246"/>
        <end position="288"/>
    </location>
</feature>
<comment type="similarity">
    <text evidence="3">Belongs to the WD repeat SEC31 family.</text>
</comment>
<reference evidence="20" key="1">
    <citation type="journal article" date="2017" name="Genome Announc.">
        <title>Genome sequences of Cyberlindnera fabianii 65, Pichia kudriavzevii 129, and Saccharomyces cerevisiae 131 isolated from fermented masau fruits in Zimbabwe.</title>
        <authorList>
            <person name="van Rijswijck I.M.H."/>
            <person name="Derks M.F.L."/>
            <person name="Abee T."/>
            <person name="de Ridder D."/>
            <person name="Smid E.J."/>
        </authorList>
    </citation>
    <scope>NUCLEOTIDE SEQUENCE [LARGE SCALE GENOMIC DNA]</scope>
    <source>
        <strain evidence="20">65</strain>
    </source>
</reference>
<evidence type="ECO:0000256" key="5">
    <source>
        <dbReference type="ARBA" id="ARBA00021236"/>
    </source>
</evidence>
<name>A0A1V2LCE4_CYBFA</name>
<keyword evidence="12" id="KW-0472">Membrane</keyword>